<dbReference type="Pfam" id="PF11608">
    <property type="entry name" value="RRM_MARF1"/>
    <property type="match status" value="1"/>
</dbReference>
<keyword evidence="3" id="KW-1185">Reference proteome</keyword>
<gene>
    <name evidence="2" type="ORF">AVEN_27738_1</name>
</gene>
<dbReference type="AlphaFoldDB" id="A0A4Y2TQ25"/>
<dbReference type="SUPFAM" id="SSF54928">
    <property type="entry name" value="RNA-binding domain, RBD"/>
    <property type="match status" value="1"/>
</dbReference>
<sequence length="83" mass="8977">MNNKPVDLLVSNLPVQRKASAVTLHLKRLAANTGGKVVSINGTKAVIRFSDYDSAVKAKTRMHKEPVCKKKISVDFVKGAAKS</sequence>
<dbReference type="InterPro" id="IPR035979">
    <property type="entry name" value="RBD_domain_sf"/>
</dbReference>
<protein>
    <recommendedName>
        <fullName evidence="1">MARF1 RNA recognition motif 1 domain-containing protein</fullName>
    </recommendedName>
</protein>
<name>A0A4Y2TQ25_ARAVE</name>
<evidence type="ECO:0000259" key="1">
    <source>
        <dbReference type="Pfam" id="PF11608"/>
    </source>
</evidence>
<dbReference type="Gene3D" id="3.30.70.330">
    <property type="match status" value="1"/>
</dbReference>
<accession>A0A4Y2TQ25</accession>
<organism evidence="2 3">
    <name type="scientific">Araneus ventricosus</name>
    <name type="common">Orbweaver spider</name>
    <name type="synonym">Epeira ventricosa</name>
    <dbReference type="NCBI Taxonomy" id="182803"/>
    <lineage>
        <taxon>Eukaryota</taxon>
        <taxon>Metazoa</taxon>
        <taxon>Ecdysozoa</taxon>
        <taxon>Arthropoda</taxon>
        <taxon>Chelicerata</taxon>
        <taxon>Arachnida</taxon>
        <taxon>Araneae</taxon>
        <taxon>Araneomorphae</taxon>
        <taxon>Entelegynae</taxon>
        <taxon>Araneoidea</taxon>
        <taxon>Araneidae</taxon>
        <taxon>Araneus</taxon>
    </lineage>
</organism>
<dbReference type="InterPro" id="IPR034189">
    <property type="entry name" value="MARF1_RRM1"/>
</dbReference>
<proteinExistence type="predicted"/>
<dbReference type="EMBL" id="BGPR01030000">
    <property type="protein sequence ID" value="GBO02201.1"/>
    <property type="molecule type" value="Genomic_DNA"/>
</dbReference>
<evidence type="ECO:0000313" key="3">
    <source>
        <dbReference type="Proteomes" id="UP000499080"/>
    </source>
</evidence>
<evidence type="ECO:0000313" key="2">
    <source>
        <dbReference type="EMBL" id="GBO02201.1"/>
    </source>
</evidence>
<dbReference type="Proteomes" id="UP000499080">
    <property type="component" value="Unassembled WGS sequence"/>
</dbReference>
<dbReference type="InterPro" id="IPR012677">
    <property type="entry name" value="Nucleotide-bd_a/b_plait_sf"/>
</dbReference>
<dbReference type="GO" id="GO:0003676">
    <property type="term" value="F:nucleic acid binding"/>
    <property type="evidence" value="ECO:0007669"/>
    <property type="project" value="InterPro"/>
</dbReference>
<feature type="domain" description="MARF1 RNA recognition motif 1" evidence="1">
    <location>
        <begin position="8"/>
        <end position="77"/>
    </location>
</feature>
<comment type="caution">
    <text evidence="2">The sequence shown here is derived from an EMBL/GenBank/DDBJ whole genome shotgun (WGS) entry which is preliminary data.</text>
</comment>
<dbReference type="OrthoDB" id="549353at2759"/>
<reference evidence="2 3" key="1">
    <citation type="journal article" date="2019" name="Sci. Rep.">
        <title>Orb-weaving spider Araneus ventricosus genome elucidates the spidroin gene catalogue.</title>
        <authorList>
            <person name="Kono N."/>
            <person name="Nakamura H."/>
            <person name="Ohtoshi R."/>
            <person name="Moran D.A.P."/>
            <person name="Shinohara A."/>
            <person name="Yoshida Y."/>
            <person name="Fujiwara M."/>
            <person name="Mori M."/>
            <person name="Tomita M."/>
            <person name="Arakawa K."/>
        </authorList>
    </citation>
    <scope>NUCLEOTIDE SEQUENCE [LARGE SCALE GENOMIC DNA]</scope>
</reference>